<dbReference type="Gene3D" id="1.10.510.10">
    <property type="entry name" value="Transferase(Phosphotransferase) domain 1"/>
    <property type="match status" value="1"/>
</dbReference>
<comment type="caution">
    <text evidence="2">The sequence shown here is derived from an EMBL/GenBank/DDBJ whole genome shotgun (WGS) entry which is preliminary data.</text>
</comment>
<name>A0AA40K4M1_9PEZI</name>
<sequence>MSFAMRPRAVQISAQTLRRRLPSLYQPAVFLLRSLPRPQNSLPNATHCSRRFASMSSVSAPTSLKSSLDKCYIIDEVLSERPAAGRLWHEEKQFILKDIIPGDFDYVISLQKHVEHSPHVRTSVDSIPERDILVFLYLEKGLLHIDVAALSSIAKKTIIRDALAGLADLHDKQIIHTDVKPTNIMMDSYKQDNGDIGWCNLQITDLEAAVVLPPEAKGLTDRLSGNHFWRSPEAWARAIQNTPSDVYSFAITAIFAWTGSMVFFTKKANRAPPEEQAELILRRHLQFFAFKMEDFEGFIAYHGETTICLELDAALWAVAPGGPPVQGSHLKDDLHGSFPEDHGAGGVAASLVC</sequence>
<dbReference type="InterPro" id="IPR000719">
    <property type="entry name" value="Prot_kinase_dom"/>
</dbReference>
<dbReference type="InterPro" id="IPR052751">
    <property type="entry name" value="Plant_MAPKKK"/>
</dbReference>
<dbReference type="GO" id="GO:0005524">
    <property type="term" value="F:ATP binding"/>
    <property type="evidence" value="ECO:0007669"/>
    <property type="project" value="InterPro"/>
</dbReference>
<dbReference type="SUPFAM" id="SSF56112">
    <property type="entry name" value="Protein kinase-like (PK-like)"/>
    <property type="match status" value="1"/>
</dbReference>
<dbReference type="SMART" id="SM00220">
    <property type="entry name" value="S_TKc"/>
    <property type="match status" value="1"/>
</dbReference>
<proteinExistence type="predicted"/>
<evidence type="ECO:0000313" key="3">
    <source>
        <dbReference type="Proteomes" id="UP001172155"/>
    </source>
</evidence>
<evidence type="ECO:0000313" key="2">
    <source>
        <dbReference type="EMBL" id="KAK0745457.1"/>
    </source>
</evidence>
<dbReference type="InterPro" id="IPR011009">
    <property type="entry name" value="Kinase-like_dom_sf"/>
</dbReference>
<feature type="domain" description="Protein kinase" evidence="1">
    <location>
        <begin position="1"/>
        <end position="353"/>
    </location>
</feature>
<accession>A0AA40K4M1</accession>
<dbReference type="PROSITE" id="PS00108">
    <property type="entry name" value="PROTEIN_KINASE_ST"/>
    <property type="match status" value="1"/>
</dbReference>
<dbReference type="GO" id="GO:0007165">
    <property type="term" value="P:signal transduction"/>
    <property type="evidence" value="ECO:0007669"/>
    <property type="project" value="TreeGrafter"/>
</dbReference>
<dbReference type="PANTHER" id="PTHR48011:SF5">
    <property type="entry name" value="PROTEIN KINASE DOMAIN-CONTAINING PROTEIN"/>
    <property type="match status" value="1"/>
</dbReference>
<reference evidence="2" key="1">
    <citation type="submission" date="2023-06" db="EMBL/GenBank/DDBJ databases">
        <title>Genome-scale phylogeny and comparative genomics of the fungal order Sordariales.</title>
        <authorList>
            <consortium name="Lawrence Berkeley National Laboratory"/>
            <person name="Hensen N."/>
            <person name="Bonometti L."/>
            <person name="Westerberg I."/>
            <person name="Brannstrom I.O."/>
            <person name="Guillou S."/>
            <person name="Cros-Aarteil S."/>
            <person name="Calhoun S."/>
            <person name="Haridas S."/>
            <person name="Kuo A."/>
            <person name="Mondo S."/>
            <person name="Pangilinan J."/>
            <person name="Riley R."/>
            <person name="LaButti K."/>
            <person name="Andreopoulos B."/>
            <person name="Lipzen A."/>
            <person name="Chen C."/>
            <person name="Yanf M."/>
            <person name="Daum C."/>
            <person name="Ng V."/>
            <person name="Clum A."/>
            <person name="Steindorff A."/>
            <person name="Ohm R."/>
            <person name="Martin F."/>
            <person name="Silar P."/>
            <person name="Natvig D."/>
            <person name="Lalanne C."/>
            <person name="Gautier V."/>
            <person name="Ament-velasquez S.L."/>
            <person name="Kruys A."/>
            <person name="Hutchinson M.I."/>
            <person name="Powell A.J."/>
            <person name="Barry K."/>
            <person name="Miller A.N."/>
            <person name="Grigoriev I.V."/>
            <person name="Debuchy R."/>
            <person name="Gladieux P."/>
            <person name="Thoren M.H."/>
            <person name="Johannesson H."/>
        </authorList>
    </citation>
    <scope>NUCLEOTIDE SEQUENCE</scope>
    <source>
        <strain evidence="2">SMH3187-1</strain>
    </source>
</reference>
<dbReference type="AlphaFoldDB" id="A0AA40K4M1"/>
<organism evidence="2 3">
    <name type="scientific">Schizothecium vesticola</name>
    <dbReference type="NCBI Taxonomy" id="314040"/>
    <lineage>
        <taxon>Eukaryota</taxon>
        <taxon>Fungi</taxon>
        <taxon>Dikarya</taxon>
        <taxon>Ascomycota</taxon>
        <taxon>Pezizomycotina</taxon>
        <taxon>Sordariomycetes</taxon>
        <taxon>Sordariomycetidae</taxon>
        <taxon>Sordariales</taxon>
        <taxon>Schizotheciaceae</taxon>
        <taxon>Schizothecium</taxon>
    </lineage>
</organism>
<dbReference type="PROSITE" id="PS50011">
    <property type="entry name" value="PROTEIN_KINASE_DOM"/>
    <property type="match status" value="1"/>
</dbReference>
<dbReference type="Pfam" id="PF00069">
    <property type="entry name" value="Pkinase"/>
    <property type="match status" value="1"/>
</dbReference>
<protein>
    <submittedName>
        <fullName evidence="2">Kinase-like domain-containing protein</fullName>
    </submittedName>
</protein>
<dbReference type="EMBL" id="JAUKUD010000004">
    <property type="protein sequence ID" value="KAK0745457.1"/>
    <property type="molecule type" value="Genomic_DNA"/>
</dbReference>
<dbReference type="Proteomes" id="UP001172155">
    <property type="component" value="Unassembled WGS sequence"/>
</dbReference>
<dbReference type="InterPro" id="IPR008271">
    <property type="entry name" value="Ser/Thr_kinase_AS"/>
</dbReference>
<keyword evidence="2" id="KW-0418">Kinase</keyword>
<dbReference type="PANTHER" id="PTHR48011">
    <property type="entry name" value="CCR4-NOT TRANSCRIPTIONAL COMPLEX SUBUNIT CAF120-RELATED"/>
    <property type="match status" value="1"/>
</dbReference>
<keyword evidence="2" id="KW-0808">Transferase</keyword>
<dbReference type="GO" id="GO:0004672">
    <property type="term" value="F:protein kinase activity"/>
    <property type="evidence" value="ECO:0007669"/>
    <property type="project" value="InterPro"/>
</dbReference>
<evidence type="ECO:0000259" key="1">
    <source>
        <dbReference type="PROSITE" id="PS50011"/>
    </source>
</evidence>
<gene>
    <name evidence="2" type="ORF">B0T18DRAFT_488266</name>
</gene>
<keyword evidence="3" id="KW-1185">Reference proteome</keyword>